<dbReference type="Pfam" id="PF22784">
    <property type="entry name" value="PTP-SAK"/>
    <property type="match status" value="1"/>
</dbReference>
<dbReference type="InterPro" id="IPR029021">
    <property type="entry name" value="Prot-tyrosine_phosphatase-like"/>
</dbReference>
<protein>
    <recommendedName>
        <fullName evidence="2">Tyrosine specific protein phosphatases domain-containing protein</fullName>
    </recommendedName>
</protein>
<evidence type="ECO:0000313" key="4">
    <source>
        <dbReference type="Proteomes" id="UP000626109"/>
    </source>
</evidence>
<dbReference type="InterPro" id="IPR057023">
    <property type="entry name" value="PTP-SAK"/>
</dbReference>
<comment type="caution">
    <text evidence="3">The sequence shown here is derived from an EMBL/GenBank/DDBJ whole genome shotgun (WGS) entry which is preliminary data.</text>
</comment>
<feature type="domain" description="Tyrosine specific protein phosphatases" evidence="2">
    <location>
        <begin position="173"/>
        <end position="227"/>
    </location>
</feature>
<dbReference type="GO" id="GO:0016791">
    <property type="term" value="F:phosphatase activity"/>
    <property type="evidence" value="ECO:0007669"/>
    <property type="project" value="UniProtKB-ARBA"/>
</dbReference>
<dbReference type="EMBL" id="CAJNNW010025823">
    <property type="protein sequence ID" value="CAE8680112.1"/>
    <property type="molecule type" value="Genomic_DNA"/>
</dbReference>
<feature type="non-terminal residue" evidence="3">
    <location>
        <position position="1"/>
    </location>
</feature>
<accession>A0A813JLM9</accession>
<evidence type="ECO:0000256" key="1">
    <source>
        <dbReference type="ARBA" id="ARBA00022801"/>
    </source>
</evidence>
<dbReference type="AlphaFoldDB" id="A0A813JLM9"/>
<dbReference type="PROSITE" id="PS50056">
    <property type="entry name" value="TYR_PHOSPHATASE_2"/>
    <property type="match status" value="1"/>
</dbReference>
<dbReference type="SUPFAM" id="SSF52799">
    <property type="entry name" value="(Phosphotyrosine protein) phosphatases II"/>
    <property type="match status" value="1"/>
</dbReference>
<sequence>RPLGCWRRHCRTLGVALVTCAALGSLAVSTFCFGDQGLSPASVTFVKPQGVRGGAVSSAAARQEASRPDFRGSGYANWVADRILLGRFPYVEPSRLRGPEAGRRRLVEVLGAGVDVFVSLISELPPQWEHEGQIRGFTGYYAPVRELAAGYETPRDVKFLHFPIDDMGTPSLERLGDIVDQLVQLHLAGRTLYIHCWGGKGRAGTVGASLIGRLEGLSADEVLKRVQIAYSARKQDPAGKDHSPETKAQVELVRRFLQD</sequence>
<organism evidence="3 4">
    <name type="scientific">Polarella glacialis</name>
    <name type="common">Dinoflagellate</name>
    <dbReference type="NCBI Taxonomy" id="89957"/>
    <lineage>
        <taxon>Eukaryota</taxon>
        <taxon>Sar</taxon>
        <taxon>Alveolata</taxon>
        <taxon>Dinophyceae</taxon>
        <taxon>Suessiales</taxon>
        <taxon>Suessiaceae</taxon>
        <taxon>Polarella</taxon>
    </lineage>
</organism>
<name>A0A813JLM9_POLGL</name>
<reference evidence="3" key="1">
    <citation type="submission" date="2021-02" db="EMBL/GenBank/DDBJ databases">
        <authorList>
            <person name="Dougan E. K."/>
            <person name="Rhodes N."/>
            <person name="Thang M."/>
            <person name="Chan C."/>
        </authorList>
    </citation>
    <scope>NUCLEOTIDE SEQUENCE</scope>
</reference>
<dbReference type="Proteomes" id="UP000626109">
    <property type="component" value="Unassembled WGS sequence"/>
</dbReference>
<dbReference type="Gene3D" id="3.90.190.10">
    <property type="entry name" value="Protein tyrosine phosphatase superfamily"/>
    <property type="match status" value="1"/>
</dbReference>
<keyword evidence="1" id="KW-0378">Hydrolase</keyword>
<dbReference type="InterPro" id="IPR000387">
    <property type="entry name" value="Tyr_Pase_dom"/>
</dbReference>
<evidence type="ECO:0000259" key="2">
    <source>
        <dbReference type="PROSITE" id="PS50056"/>
    </source>
</evidence>
<proteinExistence type="predicted"/>
<evidence type="ECO:0000313" key="3">
    <source>
        <dbReference type="EMBL" id="CAE8680112.1"/>
    </source>
</evidence>
<gene>
    <name evidence="3" type="ORF">PGLA2088_LOCUS21733</name>
</gene>